<sequence>MKFIHIADVHLGVKPDQGKPWSEQRARQIWDSFADVIGVAKREKPEFLFVTGDLFHAQPLKKEVREVSRLFGEIPDTQVLLIAGNHDYLREKSYYLADLWPDNVTVFKKEEAEAVDFPEYNTTVYGLSYWHREIRDRRYDDLRPVNRSRCNILLAHGGDERHIPFSAERILQNGFDYIAAGHIHRSGWLMPHKAVMAGSLEPTDCNDTGPHGYWMGTFGAAGADVYFYPLRHCEYSHEMYQADRNTTDRMLWDWAKELLEQRPEYQYFRLYIKGKKDPEYSFDVQEIGKLDRIVDITDQTVPDYDYGKLLEEHADSILGEYIRSMRKKEPGVCTAKALEYGVNALLGYDC</sequence>
<dbReference type="PANTHER" id="PTHR30337">
    <property type="entry name" value="COMPONENT OF ATP-DEPENDENT DSDNA EXONUCLEASE"/>
    <property type="match status" value="1"/>
</dbReference>
<protein>
    <submittedName>
        <fullName evidence="3">DNA repair exonuclease</fullName>
    </submittedName>
</protein>
<dbReference type="Gene3D" id="3.60.21.10">
    <property type="match status" value="1"/>
</dbReference>
<dbReference type="SUPFAM" id="SSF56300">
    <property type="entry name" value="Metallo-dependent phosphatases"/>
    <property type="match status" value="1"/>
</dbReference>
<evidence type="ECO:0000313" key="3">
    <source>
        <dbReference type="EMBL" id="RGS38889.1"/>
    </source>
</evidence>
<gene>
    <name evidence="3" type="ORF">DWX93_11725</name>
</gene>
<dbReference type="InterPro" id="IPR029052">
    <property type="entry name" value="Metallo-depent_PP-like"/>
</dbReference>
<keyword evidence="1" id="KW-0378">Hydrolase</keyword>
<dbReference type="GO" id="GO:0004527">
    <property type="term" value="F:exonuclease activity"/>
    <property type="evidence" value="ECO:0007669"/>
    <property type="project" value="UniProtKB-KW"/>
</dbReference>
<comment type="caution">
    <text evidence="3">The sequence shown here is derived from an EMBL/GenBank/DDBJ whole genome shotgun (WGS) entry which is preliminary data.</text>
</comment>
<dbReference type="CDD" id="cd00840">
    <property type="entry name" value="MPP_Mre11_N"/>
    <property type="match status" value="1"/>
</dbReference>
<dbReference type="Proteomes" id="UP000266172">
    <property type="component" value="Unassembled WGS sequence"/>
</dbReference>
<keyword evidence="3" id="KW-0269">Exonuclease</keyword>
<dbReference type="InterPro" id="IPR050535">
    <property type="entry name" value="DNA_Repair-Maintenance_Comp"/>
</dbReference>
<proteinExistence type="predicted"/>
<dbReference type="InterPro" id="IPR041796">
    <property type="entry name" value="Mre11_N"/>
</dbReference>
<evidence type="ECO:0000313" key="4">
    <source>
        <dbReference type="Proteomes" id="UP000266172"/>
    </source>
</evidence>
<feature type="domain" description="Calcineurin-like phosphoesterase" evidence="2">
    <location>
        <begin position="1"/>
        <end position="185"/>
    </location>
</feature>
<dbReference type="RefSeq" id="WP_118097777.1">
    <property type="nucleotide sequence ID" value="NZ_QRVL01000010.1"/>
</dbReference>
<keyword evidence="3" id="KW-0540">Nuclease</keyword>
<evidence type="ECO:0000256" key="1">
    <source>
        <dbReference type="ARBA" id="ARBA00022801"/>
    </source>
</evidence>
<evidence type="ECO:0000259" key="2">
    <source>
        <dbReference type="Pfam" id="PF00149"/>
    </source>
</evidence>
<name>A0A395V5Q0_9FIRM</name>
<dbReference type="InterPro" id="IPR004843">
    <property type="entry name" value="Calcineurin-like_PHP"/>
</dbReference>
<organism evidence="3 4">
    <name type="scientific">Roseburia hominis</name>
    <dbReference type="NCBI Taxonomy" id="301301"/>
    <lineage>
        <taxon>Bacteria</taxon>
        <taxon>Bacillati</taxon>
        <taxon>Bacillota</taxon>
        <taxon>Clostridia</taxon>
        <taxon>Lachnospirales</taxon>
        <taxon>Lachnospiraceae</taxon>
        <taxon>Roseburia</taxon>
    </lineage>
</organism>
<reference evidence="3 4" key="1">
    <citation type="submission" date="2018-08" db="EMBL/GenBank/DDBJ databases">
        <title>A genome reference for cultivated species of the human gut microbiota.</title>
        <authorList>
            <person name="Zou Y."/>
            <person name="Xue W."/>
            <person name="Luo G."/>
        </authorList>
    </citation>
    <scope>NUCLEOTIDE SEQUENCE [LARGE SCALE GENOMIC DNA]</scope>
    <source>
        <strain evidence="3 4">AF22-12AC</strain>
    </source>
</reference>
<dbReference type="Pfam" id="PF00149">
    <property type="entry name" value="Metallophos"/>
    <property type="match status" value="1"/>
</dbReference>
<dbReference type="AlphaFoldDB" id="A0A395V5Q0"/>
<accession>A0A395V5Q0</accession>
<dbReference type="EMBL" id="QRVL01000010">
    <property type="protein sequence ID" value="RGS38889.1"/>
    <property type="molecule type" value="Genomic_DNA"/>
</dbReference>